<dbReference type="EMBL" id="QBMN01000057">
    <property type="protein sequence ID" value="PZO41838.1"/>
    <property type="molecule type" value="Genomic_DNA"/>
</dbReference>
<evidence type="ECO:0000313" key="3">
    <source>
        <dbReference type="Proteomes" id="UP000249081"/>
    </source>
</evidence>
<accession>A0A2W4YFF1</accession>
<keyword evidence="1" id="KW-0732">Signal</keyword>
<evidence type="ECO:0000313" key="2">
    <source>
        <dbReference type="EMBL" id="PZO41838.1"/>
    </source>
</evidence>
<reference evidence="2 3" key="2">
    <citation type="submission" date="2018-06" db="EMBL/GenBank/DDBJ databases">
        <title>Metagenomic assembly of (sub)arctic Cyanobacteria and their associated microbiome from non-axenic cultures.</title>
        <authorList>
            <person name="Baurain D."/>
        </authorList>
    </citation>
    <scope>NUCLEOTIDE SEQUENCE [LARGE SCALE GENOMIC DNA]</scope>
    <source>
        <strain evidence="2">ULC041bin1</strain>
    </source>
</reference>
<comment type="caution">
    <text evidence="2">The sequence shown here is derived from an EMBL/GenBank/DDBJ whole genome shotgun (WGS) entry which is preliminary data.</text>
</comment>
<name>A0A2W4YFF1_9CYAN</name>
<evidence type="ECO:0008006" key="4">
    <source>
        <dbReference type="Google" id="ProtNLM"/>
    </source>
</evidence>
<dbReference type="Proteomes" id="UP000249081">
    <property type="component" value="Unassembled WGS sequence"/>
</dbReference>
<gene>
    <name evidence="2" type="ORF">DCF17_09900</name>
</gene>
<sequence length="164" mass="16911">MTMKTRSIAAIALGLTAATMAALPMAANAQERPTDYNYVGAGVGIGNLGNGDFGLSVNGKVTVYDNVSVRPGVISDLNFSNDGETVFLLPVTYDFNPITPNGRLLPYVGGGLSVSTQGDGAIGPLVTGGVDYRITDRIVANGAVNWSIYGNSQVNGTVGLGYTF</sequence>
<feature type="chain" id="PRO_5016115384" description="Outer membrane protein beta-barrel domain-containing protein" evidence="1">
    <location>
        <begin position="30"/>
        <end position="164"/>
    </location>
</feature>
<dbReference type="Gene3D" id="2.40.160.20">
    <property type="match status" value="1"/>
</dbReference>
<feature type="signal peptide" evidence="1">
    <location>
        <begin position="1"/>
        <end position="29"/>
    </location>
</feature>
<proteinExistence type="predicted"/>
<protein>
    <recommendedName>
        <fullName evidence="4">Outer membrane protein beta-barrel domain-containing protein</fullName>
    </recommendedName>
</protein>
<dbReference type="InterPro" id="IPR011250">
    <property type="entry name" value="OMP/PagP_B-barrel"/>
</dbReference>
<organism evidence="2 3">
    <name type="scientific">Shackletoniella antarctica</name>
    <dbReference type="NCBI Taxonomy" id="268115"/>
    <lineage>
        <taxon>Bacteria</taxon>
        <taxon>Bacillati</taxon>
        <taxon>Cyanobacteriota</taxon>
        <taxon>Cyanophyceae</taxon>
        <taxon>Oculatellales</taxon>
        <taxon>Oculatellaceae</taxon>
        <taxon>Shackletoniella</taxon>
    </lineage>
</organism>
<dbReference type="AlphaFoldDB" id="A0A2W4YFF1"/>
<reference evidence="3" key="1">
    <citation type="submission" date="2018-04" db="EMBL/GenBank/DDBJ databases">
        <authorList>
            <person name="Cornet L."/>
        </authorList>
    </citation>
    <scope>NUCLEOTIDE SEQUENCE [LARGE SCALE GENOMIC DNA]</scope>
</reference>
<dbReference type="SUPFAM" id="SSF56925">
    <property type="entry name" value="OMPA-like"/>
    <property type="match status" value="1"/>
</dbReference>
<evidence type="ECO:0000256" key="1">
    <source>
        <dbReference type="SAM" id="SignalP"/>
    </source>
</evidence>